<dbReference type="Pfam" id="PF00515">
    <property type="entry name" value="TPR_1"/>
    <property type="match status" value="1"/>
</dbReference>
<dbReference type="PANTHER" id="PTHR12558:SF13">
    <property type="entry name" value="CELL DIVISION CYCLE PROTEIN 27 HOMOLOG"/>
    <property type="match status" value="1"/>
</dbReference>
<dbReference type="GO" id="GO:0005680">
    <property type="term" value="C:anaphase-promoting complex"/>
    <property type="evidence" value="ECO:0007669"/>
    <property type="project" value="TreeGrafter"/>
</dbReference>
<dbReference type="FunFam" id="1.25.40.10:FF:000018">
    <property type="entry name" value="Cell division cycle protein 27 homolog B"/>
    <property type="match status" value="1"/>
</dbReference>
<dbReference type="InterPro" id="IPR019734">
    <property type="entry name" value="TPR_rpt"/>
</dbReference>
<dbReference type="Pfam" id="PF13181">
    <property type="entry name" value="TPR_8"/>
    <property type="match status" value="3"/>
</dbReference>
<comment type="subcellular location">
    <subcellularLocation>
        <location evidence="1">Nucleus</location>
    </subcellularLocation>
</comment>
<evidence type="ECO:0000313" key="8">
    <source>
        <dbReference type="EMBL" id="KAF7489127.1"/>
    </source>
</evidence>
<dbReference type="OrthoDB" id="329563at2759"/>
<keyword evidence="9" id="KW-0131">Cell cycle</keyword>
<feature type="repeat" description="TPR" evidence="7">
    <location>
        <begin position="600"/>
        <end position="633"/>
    </location>
</feature>
<keyword evidence="4" id="KW-0539">Nucleus</keyword>
<dbReference type="Gene3D" id="1.25.40.10">
    <property type="entry name" value="Tetratricopeptide repeat domain"/>
    <property type="match status" value="4"/>
</dbReference>
<dbReference type="PROSITE" id="PS50293">
    <property type="entry name" value="TPR_REGION"/>
    <property type="match status" value="1"/>
</dbReference>
<evidence type="ECO:0000256" key="6">
    <source>
        <dbReference type="ARBA" id="ARBA00039307"/>
    </source>
</evidence>
<dbReference type="Pfam" id="PF12895">
    <property type="entry name" value="ANAPC3"/>
    <property type="match status" value="1"/>
</dbReference>
<feature type="repeat" description="TPR" evidence="7">
    <location>
        <begin position="736"/>
        <end position="769"/>
    </location>
</feature>
<reference evidence="11" key="2">
    <citation type="journal article" date="2020" name="PLoS Negl. Trop. Dis.">
        <title>High-quality nuclear genome for Sarcoptes scabiei-A critical resource for a neglected parasite.</title>
        <authorList>
            <person name="Korhonen P.K."/>
            <person name="Gasser R.B."/>
            <person name="Ma G."/>
            <person name="Wang T."/>
            <person name="Stroehlein A.J."/>
            <person name="Young N.D."/>
            <person name="Ang C.S."/>
            <person name="Fernando D.D."/>
            <person name="Lu H.C."/>
            <person name="Taylor S."/>
            <person name="Reynolds S.L."/>
            <person name="Mofiz E."/>
            <person name="Najaraj S.H."/>
            <person name="Gowda H."/>
            <person name="Madugundu A."/>
            <person name="Renuse S."/>
            <person name="Holt D."/>
            <person name="Pandey A."/>
            <person name="Papenfuss A.T."/>
            <person name="Fischer K."/>
        </authorList>
    </citation>
    <scope>NUCLEOTIDE SEQUENCE [LARGE SCALE GENOMIC DNA]</scope>
</reference>
<evidence type="ECO:0000256" key="2">
    <source>
        <dbReference type="ARBA" id="ARBA00022737"/>
    </source>
</evidence>
<evidence type="ECO:0000313" key="9">
    <source>
        <dbReference type="EMBL" id="KPM03366.1"/>
    </source>
</evidence>
<evidence type="ECO:0000256" key="3">
    <source>
        <dbReference type="ARBA" id="ARBA00022803"/>
    </source>
</evidence>
<dbReference type="PROSITE" id="PS50005">
    <property type="entry name" value="TPR"/>
    <property type="match status" value="5"/>
</dbReference>
<keyword evidence="11" id="KW-1185">Reference proteome</keyword>
<reference evidence="10" key="4">
    <citation type="submission" date="2022-06" db="UniProtKB">
        <authorList>
            <consortium name="EnsemblMetazoa"/>
        </authorList>
    </citation>
    <scope>IDENTIFICATION</scope>
</reference>
<dbReference type="EMBL" id="WVUK01000065">
    <property type="protein sequence ID" value="KAF7489127.1"/>
    <property type="molecule type" value="Genomic_DNA"/>
</dbReference>
<dbReference type="EnsemblMetazoa" id="SSS_5075s_mrna">
    <property type="protein sequence ID" value="KAF7489127.1"/>
    <property type="gene ID" value="SSS_5075"/>
</dbReference>
<dbReference type="InterPro" id="IPR011990">
    <property type="entry name" value="TPR-like_helical_dom_sf"/>
</dbReference>
<dbReference type="SUPFAM" id="SSF48452">
    <property type="entry name" value="TPR-like"/>
    <property type="match status" value="2"/>
</dbReference>
<evidence type="ECO:0000256" key="5">
    <source>
        <dbReference type="ARBA" id="ARBA00038210"/>
    </source>
</evidence>
<organism evidence="9 12">
    <name type="scientific">Sarcoptes scabiei</name>
    <name type="common">Itch mite</name>
    <name type="synonym">Acarus scabiei</name>
    <dbReference type="NCBI Taxonomy" id="52283"/>
    <lineage>
        <taxon>Eukaryota</taxon>
        <taxon>Metazoa</taxon>
        <taxon>Ecdysozoa</taxon>
        <taxon>Arthropoda</taxon>
        <taxon>Chelicerata</taxon>
        <taxon>Arachnida</taxon>
        <taxon>Acari</taxon>
        <taxon>Acariformes</taxon>
        <taxon>Sarcoptiformes</taxon>
        <taxon>Astigmata</taxon>
        <taxon>Psoroptidia</taxon>
        <taxon>Sarcoptoidea</taxon>
        <taxon>Sarcoptidae</taxon>
        <taxon>Sarcoptinae</taxon>
        <taxon>Sarcoptes</taxon>
    </lineage>
</organism>
<comment type="similarity">
    <text evidence="5">Belongs to the APC3/CDC27 family.</text>
</comment>
<keyword evidence="3 7" id="KW-0802">TPR repeat</keyword>
<evidence type="ECO:0000256" key="4">
    <source>
        <dbReference type="ARBA" id="ARBA00023242"/>
    </source>
</evidence>
<keyword evidence="9" id="KW-0132">Cell division</keyword>
<feature type="repeat" description="TPR" evidence="7">
    <location>
        <begin position="634"/>
        <end position="667"/>
    </location>
</feature>
<keyword evidence="2" id="KW-0677">Repeat</keyword>
<evidence type="ECO:0000256" key="1">
    <source>
        <dbReference type="ARBA" id="ARBA00004123"/>
    </source>
</evidence>
<dbReference type="GO" id="GO:0005737">
    <property type="term" value="C:cytoplasm"/>
    <property type="evidence" value="ECO:0007669"/>
    <property type="project" value="TreeGrafter"/>
</dbReference>
<dbReference type="AlphaFoldDB" id="A0A131ZX35"/>
<dbReference type="VEuPathDB" id="VectorBase:SSCA009101"/>
<protein>
    <recommendedName>
        <fullName evidence="6">Cell division cycle protein 27 homolog</fullName>
    </recommendedName>
</protein>
<feature type="repeat" description="TPR" evidence="7">
    <location>
        <begin position="566"/>
        <end position="599"/>
    </location>
</feature>
<accession>A0A131ZX35</accession>
<dbReference type="SMART" id="SM00028">
    <property type="entry name" value="TPR"/>
    <property type="match status" value="8"/>
</dbReference>
<reference evidence="8" key="3">
    <citation type="submission" date="2020-01" db="EMBL/GenBank/DDBJ databases">
        <authorList>
            <person name="Korhonen P.K.K."/>
            <person name="Guangxu M.G."/>
            <person name="Wang T.W."/>
            <person name="Stroehlein A.J.S."/>
            <person name="Young N.D."/>
            <person name="Ang C.-S.A."/>
            <person name="Fernando D.W.F."/>
            <person name="Lu H.L."/>
            <person name="Taylor S.T."/>
            <person name="Ehtesham M.E.M."/>
            <person name="Najaraj S.H.N."/>
            <person name="Harsha G.H.G."/>
            <person name="Madugundu A.M."/>
            <person name="Renuse S.R."/>
            <person name="Holt D.H."/>
            <person name="Pandey A.P."/>
            <person name="Papenfuss A.P."/>
            <person name="Gasser R.B.G."/>
            <person name="Fischer K.F."/>
        </authorList>
    </citation>
    <scope>NUCLEOTIDE SEQUENCE</scope>
    <source>
        <strain evidence="8">SSS_KF_BRIS2020</strain>
    </source>
</reference>
<feature type="repeat" description="TPR" evidence="7">
    <location>
        <begin position="498"/>
        <end position="531"/>
    </location>
</feature>
<dbReference type="GO" id="GO:0031145">
    <property type="term" value="P:anaphase-promoting complex-dependent catabolic process"/>
    <property type="evidence" value="ECO:0007669"/>
    <property type="project" value="TreeGrafter"/>
</dbReference>
<gene>
    <name evidence="9" type="ORF">QR98_0017970</name>
    <name evidence="8" type="ORF">SSS_5075</name>
</gene>
<evidence type="ECO:0000313" key="10">
    <source>
        <dbReference type="EnsemblMetazoa" id="KAF7489127.1"/>
    </source>
</evidence>
<name>A0A131ZX35_SARSC</name>
<dbReference type="Proteomes" id="UP000070412">
    <property type="component" value="Unassembled WGS sequence"/>
</dbReference>
<dbReference type="PANTHER" id="PTHR12558">
    <property type="entry name" value="CELL DIVISION CYCLE 16,23,27"/>
    <property type="match status" value="1"/>
</dbReference>
<evidence type="ECO:0000256" key="7">
    <source>
        <dbReference type="PROSITE-ProRule" id="PRU00339"/>
    </source>
</evidence>
<dbReference type="GO" id="GO:0007091">
    <property type="term" value="P:metaphase/anaphase transition of mitotic cell cycle"/>
    <property type="evidence" value="ECO:0007669"/>
    <property type="project" value="TreeGrafter"/>
</dbReference>
<dbReference type="Proteomes" id="UP000616769">
    <property type="component" value="Unassembled WGS sequence"/>
</dbReference>
<dbReference type="GO" id="GO:0016567">
    <property type="term" value="P:protein ubiquitination"/>
    <property type="evidence" value="ECO:0007669"/>
    <property type="project" value="TreeGrafter"/>
</dbReference>
<dbReference type="EMBL" id="JXLN01004782">
    <property type="protein sequence ID" value="KPM03366.1"/>
    <property type="molecule type" value="Genomic_DNA"/>
</dbReference>
<sequence>MIIQEPIKATISFALENYAYADAIFLAERLYAEVKNSDNLFLLATAYFRSGKPNIAYSILSRNKYVPQKSPNCHFLRARCCLQLTKYAEAVTLLLEPLSPNVMFSSKKFSQEEITSIYGELSSFVAQLLGQLLYKLEDFKLANYYLTLSLKLNPFLWSSFEKLLRIDPIKVDHEKIFSIDSFDLTYSCGTHPLIKLLNSTQSLSDKVADNTKIDEKKSTDDSNYYFVTPEVPKNYSKKRIELSTPYAILKQSPGKNKVDVITPESDGNWLKVTCLAPTKNISRNVRSKFNTAVSSPSQQVLMETSNLCGNRNISANDDSSRHTFGVLSLDQDTFNILSMDNLVNKKSSNNKLETQSKLSSLARKTVQDSAMIIDDTTLSITQPPILTRRSSRLNSDVGSIKENSSNSSEKIIRRVTPVKRCRRTINFDKNKLNNENKSSSVTSLDINKTGVKAQRASANGLMELIEKFAKAFKFLAEYRCQEAIECLNQLPKNHYKTGLVLSMIGRCYFEMGSYEESIEYFKSCRRLEPYRLDGLEFYSTALWHLQRELELSCLSQELIQYDRFAPQTWCVAGNCFSLQKDHEISIKFLKRAIQVDPNFSYAYTLLGHELISADELDNAMSCFNNATRIDPRHYNAWCGVGLIFYKQEKYENAAYHYRRALEISPFNPILMCHLAIVSHHVNKSKEAIDLLNEASKLDPNNVLIKFHRASIHFSLEDYNLALTELEELKKLVPKESMIYFLIGKIHKKLGDTHLAVMNFSWAVHIDPKGSANQHKEFMEPNQTSTNELVVHPSQTDGSDFSSTPGTTPFTQRSSFMNHGTMDSSGSFSNHIRNTSNIRTLEESEEFNNLIDVEVDAEDEESNLESNSIEFRNLPNELSSSELFNASINSADFNANTSTNSSNNVNDFVM</sequence>
<evidence type="ECO:0000313" key="12">
    <source>
        <dbReference type="Proteomes" id="UP000616769"/>
    </source>
</evidence>
<evidence type="ECO:0000313" key="11">
    <source>
        <dbReference type="Proteomes" id="UP000070412"/>
    </source>
</evidence>
<reference evidence="9 12" key="1">
    <citation type="journal article" date="2015" name="Parasit. Vectors">
        <title>Draft genome of the scabies mite.</title>
        <authorList>
            <person name="Rider S.D.Jr."/>
            <person name="Morgan M.S."/>
            <person name="Arlian L.G."/>
        </authorList>
    </citation>
    <scope>NUCLEOTIDE SEQUENCE [LARGE SCALE GENOMIC DNA]</scope>
    <source>
        <strain evidence="9">Arlian Lab</strain>
    </source>
</reference>
<proteinExistence type="inferred from homology"/>
<dbReference type="GO" id="GO:0051301">
    <property type="term" value="P:cell division"/>
    <property type="evidence" value="ECO:0007669"/>
    <property type="project" value="UniProtKB-KW"/>
</dbReference>